<gene>
    <name evidence="1" type="ORF">IT41_17400</name>
</gene>
<protein>
    <submittedName>
        <fullName evidence="1">Uncharacterized protein</fullName>
    </submittedName>
</protein>
<accession>A0A099EWC3</accession>
<comment type="caution">
    <text evidence="1">The sequence shown here is derived from an EMBL/GenBank/DDBJ whole genome shotgun (WGS) entry which is preliminary data.</text>
</comment>
<sequence length="69" mass="7143">MDASLHLIGVSLEQSQCPLTDVMLDAFGVPFSRLGIKAEADQEAQHNLVPAAAFIGQGATNSTSSAARS</sequence>
<evidence type="ECO:0000313" key="1">
    <source>
        <dbReference type="EMBL" id="KGJ02494.1"/>
    </source>
</evidence>
<proteinExistence type="predicted"/>
<name>A0A099EWC3_9RHOB</name>
<keyword evidence="2" id="KW-1185">Reference proteome</keyword>
<organism evidence="1 2">
    <name type="scientific">Paracoccus halophilus</name>
    <dbReference type="NCBI Taxonomy" id="376733"/>
    <lineage>
        <taxon>Bacteria</taxon>
        <taxon>Pseudomonadati</taxon>
        <taxon>Pseudomonadota</taxon>
        <taxon>Alphaproteobacteria</taxon>
        <taxon>Rhodobacterales</taxon>
        <taxon>Paracoccaceae</taxon>
        <taxon>Paracoccus</taxon>
    </lineage>
</organism>
<dbReference type="EMBL" id="JRKN01000037">
    <property type="protein sequence ID" value="KGJ02494.1"/>
    <property type="molecule type" value="Genomic_DNA"/>
</dbReference>
<reference evidence="1 2" key="2">
    <citation type="submission" date="2014-10" db="EMBL/GenBank/DDBJ databases">
        <title>Paracoccus sanguinis sp. nov., isolated from clinical specimens of New York State patients.</title>
        <authorList>
            <person name="Mingle L.A."/>
            <person name="Cole J.A."/>
            <person name="Lapierre P."/>
            <person name="Musser K.A."/>
        </authorList>
    </citation>
    <scope>NUCLEOTIDE SEQUENCE [LARGE SCALE GENOMIC DNA]</scope>
    <source>
        <strain evidence="1 2">JCM 14014</strain>
    </source>
</reference>
<reference evidence="1 2" key="1">
    <citation type="submission" date="2014-09" db="EMBL/GenBank/DDBJ databases">
        <authorList>
            <person name="McGinnis J.M."/>
            <person name="Wolfgang W.J."/>
        </authorList>
    </citation>
    <scope>NUCLEOTIDE SEQUENCE [LARGE SCALE GENOMIC DNA]</scope>
    <source>
        <strain evidence="1 2">JCM 14014</strain>
    </source>
</reference>
<dbReference type="AlphaFoldDB" id="A0A099EWC3"/>
<dbReference type="Proteomes" id="UP000029846">
    <property type="component" value="Unassembled WGS sequence"/>
</dbReference>
<evidence type="ECO:0000313" key="2">
    <source>
        <dbReference type="Proteomes" id="UP000029846"/>
    </source>
</evidence>